<proteinExistence type="predicted"/>
<accession>A0ABW9Z3X5</accession>
<dbReference type="EMBL" id="JAAAXJ010000029">
    <property type="protein sequence ID" value="NBJ27155.1"/>
    <property type="molecule type" value="Genomic_DNA"/>
</dbReference>
<evidence type="ECO:0000313" key="1">
    <source>
        <dbReference type="EMBL" id="NBJ27155.1"/>
    </source>
</evidence>
<dbReference type="Proteomes" id="UP000818323">
    <property type="component" value="Unassembled WGS sequence"/>
</dbReference>
<sequence length="178" mass="20675">MTMSVNICPAQRDDFLPIDVAADYLVGPIMEILKQYHQSDYLEPVRAHFRTLLKWMARDLENFVQPMVSVAAQERAKEMGLPDLRQFRWKDQPKKMKDPGRAIFHWEHYTPVANIVRDLLEINTPSRETVTDVLKTARIAWILKEENACLNHRSRPDSDNDYRAVGIRLLPAAQPHSL</sequence>
<dbReference type="RefSeq" id="WP_161726559.1">
    <property type="nucleotide sequence ID" value="NZ_JAAAXI010000038.1"/>
</dbReference>
<gene>
    <name evidence="1" type="ORF">GR303_22795</name>
</gene>
<keyword evidence="2" id="KW-1185">Reference proteome</keyword>
<evidence type="ECO:0000313" key="2">
    <source>
        <dbReference type="Proteomes" id="UP000818323"/>
    </source>
</evidence>
<protein>
    <submittedName>
        <fullName evidence="1">Uncharacterized protein</fullName>
    </submittedName>
</protein>
<comment type="caution">
    <text evidence="1">The sequence shown here is derived from an EMBL/GenBank/DDBJ whole genome shotgun (WGS) entry which is preliminary data.</text>
</comment>
<reference evidence="1 2" key="1">
    <citation type="submission" date="2020-01" db="EMBL/GenBank/DDBJ databases">
        <title>Microvirga sp. nov., an arsenate reduction bacterium isolated from Tibet hotspring sediments.</title>
        <authorList>
            <person name="Yuan C.-G."/>
        </authorList>
    </citation>
    <scope>NUCLEOTIDE SEQUENCE [LARGE SCALE GENOMIC DNA]</scope>
    <source>
        <strain evidence="1 2">SYSU G3D203</strain>
    </source>
</reference>
<organism evidence="1 2">
    <name type="scientific">Microvirga arsenatis</name>
    <dbReference type="NCBI Taxonomy" id="2692265"/>
    <lineage>
        <taxon>Bacteria</taxon>
        <taxon>Pseudomonadati</taxon>
        <taxon>Pseudomonadota</taxon>
        <taxon>Alphaproteobacteria</taxon>
        <taxon>Hyphomicrobiales</taxon>
        <taxon>Methylobacteriaceae</taxon>
        <taxon>Microvirga</taxon>
    </lineage>
</organism>
<name>A0ABW9Z3X5_9HYPH</name>